<accession>A0A2K1JZN2</accession>
<sequence length="56" mass="5647">MILNAGAAGSGEPLKVENVQLQLIQCTPQENAGAAGSRCRMLVPLEVGAALALATV</sequence>
<dbReference type="EMBL" id="ABEU02000010">
    <property type="protein sequence ID" value="PNR46985.1"/>
    <property type="molecule type" value="Genomic_DNA"/>
</dbReference>
<proteinExistence type="predicted"/>
<evidence type="ECO:0000313" key="2">
    <source>
        <dbReference type="EnsemblPlants" id="Pp3c10_19289V3.1"/>
    </source>
</evidence>
<reference evidence="1 3" key="2">
    <citation type="journal article" date="2018" name="Plant J.">
        <title>The Physcomitrella patens chromosome-scale assembly reveals moss genome structure and evolution.</title>
        <authorList>
            <person name="Lang D."/>
            <person name="Ullrich K.K."/>
            <person name="Murat F."/>
            <person name="Fuchs J."/>
            <person name="Jenkins J."/>
            <person name="Haas F.B."/>
            <person name="Piednoel M."/>
            <person name="Gundlach H."/>
            <person name="Van Bel M."/>
            <person name="Meyberg R."/>
            <person name="Vives C."/>
            <person name="Morata J."/>
            <person name="Symeonidi A."/>
            <person name="Hiss M."/>
            <person name="Muchero W."/>
            <person name="Kamisugi Y."/>
            <person name="Saleh O."/>
            <person name="Blanc G."/>
            <person name="Decker E.L."/>
            <person name="van Gessel N."/>
            <person name="Grimwood J."/>
            <person name="Hayes R.D."/>
            <person name="Graham S.W."/>
            <person name="Gunter L.E."/>
            <person name="McDaniel S.F."/>
            <person name="Hoernstein S.N.W."/>
            <person name="Larsson A."/>
            <person name="Li F.W."/>
            <person name="Perroud P.F."/>
            <person name="Phillips J."/>
            <person name="Ranjan P."/>
            <person name="Rokshar D.S."/>
            <person name="Rothfels C.J."/>
            <person name="Schneider L."/>
            <person name="Shu S."/>
            <person name="Stevenson D.W."/>
            <person name="Thummler F."/>
            <person name="Tillich M."/>
            <person name="Villarreal Aguilar J.C."/>
            <person name="Widiez T."/>
            <person name="Wong G.K."/>
            <person name="Wymore A."/>
            <person name="Zhang Y."/>
            <person name="Zimmer A.D."/>
            <person name="Quatrano R.S."/>
            <person name="Mayer K.F.X."/>
            <person name="Goodstein D."/>
            <person name="Casacuberta J.M."/>
            <person name="Vandepoele K."/>
            <person name="Reski R."/>
            <person name="Cuming A.C."/>
            <person name="Tuskan G.A."/>
            <person name="Maumus F."/>
            <person name="Salse J."/>
            <person name="Schmutz J."/>
            <person name="Rensing S.A."/>
        </authorList>
    </citation>
    <scope>NUCLEOTIDE SEQUENCE [LARGE SCALE GENOMIC DNA]</scope>
    <source>
        <strain evidence="2 3">cv. Gransden 2004</strain>
    </source>
</reference>
<dbReference type="Gramene" id="Pp3c10_19289V3.1">
    <property type="protein sequence ID" value="Pp3c10_19289V3.1"/>
    <property type="gene ID" value="Pp3c10_19289"/>
</dbReference>
<keyword evidence="3" id="KW-1185">Reference proteome</keyword>
<evidence type="ECO:0000313" key="3">
    <source>
        <dbReference type="Proteomes" id="UP000006727"/>
    </source>
</evidence>
<dbReference type="Proteomes" id="UP000006727">
    <property type="component" value="Chromosome 10"/>
</dbReference>
<name>A0A2K1JZN2_PHYPA</name>
<dbReference type="AlphaFoldDB" id="A0A2K1JZN2"/>
<gene>
    <name evidence="1" type="ORF">PHYPA_014105</name>
</gene>
<reference evidence="1 3" key="1">
    <citation type="journal article" date="2008" name="Science">
        <title>The Physcomitrella genome reveals evolutionary insights into the conquest of land by plants.</title>
        <authorList>
            <person name="Rensing S."/>
            <person name="Lang D."/>
            <person name="Zimmer A."/>
            <person name="Terry A."/>
            <person name="Salamov A."/>
            <person name="Shapiro H."/>
            <person name="Nishiyama T."/>
            <person name="Perroud P.-F."/>
            <person name="Lindquist E."/>
            <person name="Kamisugi Y."/>
            <person name="Tanahashi T."/>
            <person name="Sakakibara K."/>
            <person name="Fujita T."/>
            <person name="Oishi K."/>
            <person name="Shin-I T."/>
            <person name="Kuroki Y."/>
            <person name="Toyoda A."/>
            <person name="Suzuki Y."/>
            <person name="Hashimoto A."/>
            <person name="Yamaguchi K."/>
            <person name="Sugano A."/>
            <person name="Kohara Y."/>
            <person name="Fujiyama A."/>
            <person name="Anterola A."/>
            <person name="Aoki S."/>
            <person name="Ashton N."/>
            <person name="Barbazuk W.B."/>
            <person name="Barker E."/>
            <person name="Bennetzen J."/>
            <person name="Bezanilla M."/>
            <person name="Blankenship R."/>
            <person name="Cho S.H."/>
            <person name="Dutcher S."/>
            <person name="Estelle M."/>
            <person name="Fawcett J.A."/>
            <person name="Gundlach H."/>
            <person name="Hanada K."/>
            <person name="Heyl A."/>
            <person name="Hicks K.A."/>
            <person name="Hugh J."/>
            <person name="Lohr M."/>
            <person name="Mayer K."/>
            <person name="Melkozernov A."/>
            <person name="Murata T."/>
            <person name="Nelson D."/>
            <person name="Pils B."/>
            <person name="Prigge M."/>
            <person name="Reiss B."/>
            <person name="Renner T."/>
            <person name="Rombauts S."/>
            <person name="Rushton P."/>
            <person name="Sanderfoot A."/>
            <person name="Schween G."/>
            <person name="Shiu S.-H."/>
            <person name="Stueber K."/>
            <person name="Theodoulou F.L."/>
            <person name="Tu H."/>
            <person name="Van de Peer Y."/>
            <person name="Verrier P.J."/>
            <person name="Waters E."/>
            <person name="Wood A."/>
            <person name="Yang L."/>
            <person name="Cove D."/>
            <person name="Cuming A."/>
            <person name="Hasebe M."/>
            <person name="Lucas S."/>
            <person name="Mishler D.B."/>
            <person name="Reski R."/>
            <person name="Grigoriev I."/>
            <person name="Quatrano R.S."/>
            <person name="Boore J.L."/>
        </authorList>
    </citation>
    <scope>NUCLEOTIDE SEQUENCE [LARGE SCALE GENOMIC DNA]</scope>
    <source>
        <strain evidence="2 3">cv. Gransden 2004</strain>
    </source>
</reference>
<reference evidence="2" key="3">
    <citation type="submission" date="2020-12" db="UniProtKB">
        <authorList>
            <consortium name="EnsemblPlants"/>
        </authorList>
    </citation>
    <scope>IDENTIFICATION</scope>
</reference>
<organism evidence="1">
    <name type="scientific">Physcomitrium patens</name>
    <name type="common">Spreading-leaved earth moss</name>
    <name type="synonym">Physcomitrella patens</name>
    <dbReference type="NCBI Taxonomy" id="3218"/>
    <lineage>
        <taxon>Eukaryota</taxon>
        <taxon>Viridiplantae</taxon>
        <taxon>Streptophyta</taxon>
        <taxon>Embryophyta</taxon>
        <taxon>Bryophyta</taxon>
        <taxon>Bryophytina</taxon>
        <taxon>Bryopsida</taxon>
        <taxon>Funariidae</taxon>
        <taxon>Funariales</taxon>
        <taxon>Funariaceae</taxon>
        <taxon>Physcomitrium</taxon>
    </lineage>
</organism>
<evidence type="ECO:0000313" key="1">
    <source>
        <dbReference type="EMBL" id="PNR46985.1"/>
    </source>
</evidence>
<protein>
    <submittedName>
        <fullName evidence="1 2">Uncharacterized protein</fullName>
    </submittedName>
</protein>
<dbReference type="InParanoid" id="A0A2K1JZN2"/>
<dbReference type="EnsemblPlants" id="Pp3c10_19289V3.1">
    <property type="protein sequence ID" value="Pp3c10_19289V3.1"/>
    <property type="gene ID" value="Pp3c10_19289"/>
</dbReference>